<evidence type="ECO:0000256" key="5">
    <source>
        <dbReference type="ARBA" id="ARBA00023125"/>
    </source>
</evidence>
<dbReference type="GO" id="GO:0000976">
    <property type="term" value="F:transcription cis-regulatory region binding"/>
    <property type="evidence" value="ECO:0007669"/>
    <property type="project" value="TreeGrafter"/>
</dbReference>
<evidence type="ECO:0000313" key="13">
    <source>
        <dbReference type="Proteomes" id="UP000261111"/>
    </source>
</evidence>
<dbReference type="SMART" id="SM00448">
    <property type="entry name" value="REC"/>
    <property type="match status" value="1"/>
</dbReference>
<dbReference type="InterPro" id="IPR036388">
    <property type="entry name" value="WH-like_DNA-bd_sf"/>
</dbReference>
<dbReference type="GO" id="GO:0032993">
    <property type="term" value="C:protein-DNA complex"/>
    <property type="evidence" value="ECO:0007669"/>
    <property type="project" value="TreeGrafter"/>
</dbReference>
<evidence type="ECO:0000256" key="9">
    <source>
        <dbReference type="PROSITE-ProRule" id="PRU01091"/>
    </source>
</evidence>
<dbReference type="InterPro" id="IPR001789">
    <property type="entry name" value="Sig_transdc_resp-reg_receiver"/>
</dbReference>
<proteinExistence type="predicted"/>
<evidence type="ECO:0000256" key="7">
    <source>
        <dbReference type="ARBA" id="ARBA00024867"/>
    </source>
</evidence>
<organism evidence="12 13">
    <name type="scientific">Hungatella hathewayi</name>
    <dbReference type="NCBI Taxonomy" id="154046"/>
    <lineage>
        <taxon>Bacteria</taxon>
        <taxon>Bacillati</taxon>
        <taxon>Bacillota</taxon>
        <taxon>Clostridia</taxon>
        <taxon>Lachnospirales</taxon>
        <taxon>Lachnospiraceae</taxon>
        <taxon>Hungatella</taxon>
    </lineage>
</organism>
<accession>A0A3E2WH97</accession>
<evidence type="ECO:0000259" key="10">
    <source>
        <dbReference type="PROSITE" id="PS50110"/>
    </source>
</evidence>
<keyword evidence="4" id="KW-0805">Transcription regulation</keyword>
<comment type="function">
    <text evidence="7">May play the central regulatory role in sporulation. It may be an element of the effector pathway responsible for the activation of sporulation genes in response to nutritional stress. Spo0A may act in concert with spo0H (a sigma factor) to control the expression of some genes that are critical to the sporulation process.</text>
</comment>
<dbReference type="Proteomes" id="UP000261111">
    <property type="component" value="Unassembled WGS sequence"/>
</dbReference>
<evidence type="ECO:0000256" key="4">
    <source>
        <dbReference type="ARBA" id="ARBA00023015"/>
    </source>
</evidence>
<dbReference type="SMART" id="SM00862">
    <property type="entry name" value="Trans_reg_C"/>
    <property type="match status" value="1"/>
</dbReference>
<feature type="domain" description="OmpR/PhoB-type" evidence="11">
    <location>
        <begin position="124"/>
        <end position="222"/>
    </location>
</feature>
<feature type="modified residue" description="4-aspartylphosphate" evidence="8">
    <location>
        <position position="51"/>
    </location>
</feature>
<protein>
    <recommendedName>
        <fullName evidence="1">Stage 0 sporulation protein A homolog</fullName>
    </recommendedName>
</protein>
<keyword evidence="6" id="KW-0804">Transcription</keyword>
<dbReference type="Gene3D" id="6.10.250.690">
    <property type="match status" value="1"/>
</dbReference>
<dbReference type="GO" id="GO:0006355">
    <property type="term" value="P:regulation of DNA-templated transcription"/>
    <property type="evidence" value="ECO:0007669"/>
    <property type="project" value="InterPro"/>
</dbReference>
<evidence type="ECO:0000256" key="1">
    <source>
        <dbReference type="ARBA" id="ARBA00018672"/>
    </source>
</evidence>
<dbReference type="AlphaFoldDB" id="A0A3E2WH97"/>
<keyword evidence="5 9" id="KW-0238">DNA-binding</keyword>
<dbReference type="Gene3D" id="1.10.10.10">
    <property type="entry name" value="Winged helix-like DNA-binding domain superfamily/Winged helix DNA-binding domain"/>
    <property type="match status" value="1"/>
</dbReference>
<keyword evidence="2 8" id="KW-0597">Phosphoprotein</keyword>
<sequence length="224" mass="25668">MKLLFAEDEVSMSEAVVDILTYHKYIVDAVYDGDAALDYARATQYDGIILDIMMPKMSGLEVLSLLRREGCRTPILLLTAKAEVEDRIQGLDMGADDYLPKPFAMGELLARIRAMLRRREEFTPDIMQCGNIELNQQSYKLSGNGQTFVLTKLEYRLMETLMRNQGIYLSTEELLVKVWGYETEAELGTVWVYISYLRKRLASLNANVEIKAKRNIGYTLEVKR</sequence>
<evidence type="ECO:0000259" key="11">
    <source>
        <dbReference type="PROSITE" id="PS51755"/>
    </source>
</evidence>
<dbReference type="GO" id="GO:0000156">
    <property type="term" value="F:phosphorelay response regulator activity"/>
    <property type="evidence" value="ECO:0007669"/>
    <property type="project" value="TreeGrafter"/>
</dbReference>
<dbReference type="PANTHER" id="PTHR48111:SF22">
    <property type="entry name" value="REGULATOR OF RPOS"/>
    <property type="match status" value="1"/>
</dbReference>
<dbReference type="GeneID" id="93332166"/>
<dbReference type="RefSeq" id="WP_025654131.1">
    <property type="nucleotide sequence ID" value="NZ_QVIA01000029.1"/>
</dbReference>
<dbReference type="GO" id="GO:0005829">
    <property type="term" value="C:cytosol"/>
    <property type="evidence" value="ECO:0007669"/>
    <property type="project" value="TreeGrafter"/>
</dbReference>
<dbReference type="Gene3D" id="3.40.50.2300">
    <property type="match status" value="1"/>
</dbReference>
<dbReference type="PROSITE" id="PS51755">
    <property type="entry name" value="OMPR_PHOB"/>
    <property type="match status" value="1"/>
</dbReference>
<dbReference type="InterPro" id="IPR039420">
    <property type="entry name" value="WalR-like"/>
</dbReference>
<keyword evidence="3" id="KW-0902">Two-component regulatory system</keyword>
<dbReference type="Pfam" id="PF00072">
    <property type="entry name" value="Response_reg"/>
    <property type="match status" value="1"/>
</dbReference>
<dbReference type="EMBL" id="QVIA01000029">
    <property type="protein sequence ID" value="RGC26129.1"/>
    <property type="molecule type" value="Genomic_DNA"/>
</dbReference>
<evidence type="ECO:0000256" key="2">
    <source>
        <dbReference type="ARBA" id="ARBA00022553"/>
    </source>
</evidence>
<feature type="domain" description="Response regulatory" evidence="10">
    <location>
        <begin position="2"/>
        <end position="116"/>
    </location>
</feature>
<dbReference type="PROSITE" id="PS50110">
    <property type="entry name" value="RESPONSE_REGULATORY"/>
    <property type="match status" value="1"/>
</dbReference>
<reference evidence="12 13" key="1">
    <citation type="submission" date="2018-08" db="EMBL/GenBank/DDBJ databases">
        <title>A genome reference for cultivated species of the human gut microbiota.</title>
        <authorList>
            <person name="Zou Y."/>
            <person name="Xue W."/>
            <person name="Luo G."/>
        </authorList>
    </citation>
    <scope>NUCLEOTIDE SEQUENCE [LARGE SCALE GENOMIC DNA]</scope>
    <source>
        <strain evidence="12 13">AF19-21</strain>
    </source>
</reference>
<comment type="caution">
    <text evidence="12">The sequence shown here is derived from an EMBL/GenBank/DDBJ whole genome shotgun (WGS) entry which is preliminary data.</text>
</comment>
<dbReference type="InterPro" id="IPR001867">
    <property type="entry name" value="OmpR/PhoB-type_DNA-bd"/>
</dbReference>
<evidence type="ECO:0000256" key="8">
    <source>
        <dbReference type="PROSITE-ProRule" id="PRU00169"/>
    </source>
</evidence>
<dbReference type="SUPFAM" id="SSF52172">
    <property type="entry name" value="CheY-like"/>
    <property type="match status" value="1"/>
</dbReference>
<dbReference type="Pfam" id="PF00486">
    <property type="entry name" value="Trans_reg_C"/>
    <property type="match status" value="1"/>
</dbReference>
<dbReference type="PANTHER" id="PTHR48111">
    <property type="entry name" value="REGULATOR OF RPOS"/>
    <property type="match status" value="1"/>
</dbReference>
<evidence type="ECO:0000313" key="12">
    <source>
        <dbReference type="EMBL" id="RGC26129.1"/>
    </source>
</evidence>
<evidence type="ECO:0000256" key="3">
    <source>
        <dbReference type="ARBA" id="ARBA00023012"/>
    </source>
</evidence>
<gene>
    <name evidence="12" type="ORF">DWX41_19735</name>
</gene>
<name>A0A3E2WH97_9FIRM</name>
<dbReference type="CDD" id="cd00383">
    <property type="entry name" value="trans_reg_C"/>
    <property type="match status" value="1"/>
</dbReference>
<dbReference type="InterPro" id="IPR011006">
    <property type="entry name" value="CheY-like_superfamily"/>
</dbReference>
<feature type="DNA-binding region" description="OmpR/PhoB-type" evidence="9">
    <location>
        <begin position="124"/>
        <end position="222"/>
    </location>
</feature>
<evidence type="ECO:0000256" key="6">
    <source>
        <dbReference type="ARBA" id="ARBA00023163"/>
    </source>
</evidence>